<name>A0AAV9Z4K3_9AGAR</name>
<keyword evidence="2" id="KW-1185">Reference proteome</keyword>
<reference evidence="1 2" key="1">
    <citation type="journal article" date="2024" name="J Genomics">
        <title>Draft genome sequencing and assembly of Favolaschia claudopus CIRM-BRFM 2984 isolated from oak limbs.</title>
        <authorList>
            <person name="Navarro D."/>
            <person name="Drula E."/>
            <person name="Chaduli D."/>
            <person name="Cazenave R."/>
            <person name="Ahrendt S."/>
            <person name="Wang J."/>
            <person name="Lipzen A."/>
            <person name="Daum C."/>
            <person name="Barry K."/>
            <person name="Grigoriev I.V."/>
            <person name="Favel A."/>
            <person name="Rosso M.N."/>
            <person name="Martin F."/>
        </authorList>
    </citation>
    <scope>NUCLEOTIDE SEQUENCE [LARGE SCALE GENOMIC DNA]</scope>
    <source>
        <strain evidence="1 2">CIRM-BRFM 2984</strain>
    </source>
</reference>
<gene>
    <name evidence="1" type="ORF">R3P38DRAFT_3379687</name>
</gene>
<protein>
    <submittedName>
        <fullName evidence="1">Uncharacterized protein</fullName>
    </submittedName>
</protein>
<evidence type="ECO:0000313" key="2">
    <source>
        <dbReference type="Proteomes" id="UP001362999"/>
    </source>
</evidence>
<comment type="caution">
    <text evidence="1">The sequence shown here is derived from an EMBL/GenBank/DDBJ whole genome shotgun (WGS) entry which is preliminary data.</text>
</comment>
<accession>A0AAV9Z4K3</accession>
<evidence type="ECO:0000313" key="1">
    <source>
        <dbReference type="EMBL" id="KAK6971545.1"/>
    </source>
</evidence>
<dbReference type="EMBL" id="JAWWNJ010000209">
    <property type="protein sequence ID" value="KAK6971545.1"/>
    <property type="molecule type" value="Genomic_DNA"/>
</dbReference>
<proteinExistence type="predicted"/>
<sequence length="347" mass="38153">MPRAVHPVLAIRPAASAARTSALILRAPTVTDGRASRVCGSFVAMLRLTNHFPPPAPPLMQVPPLLDISLYSNRTSLFKYSSVYAHGFIDMIQALTLASPAYSVHLTSSPPPPPPPTPHSRLAPTFCVICVAHAPLRPVSSAPAADNSLLPLTSTSSGDAPPPLTYAPATRANLVVLLNTAPCRVWVGREADELLSIWEEEFRRRPFRIGTWGGGSWEVRWWRRRWRAKGGKMGGVRTHKAYYACVWRGLLAGTLRGWDDAGGRRQGGWKSLDDEEAAIARDRRMGIPLQFDSDTFLPSQTNTYTYRCWCSVTSWRDCAPTFILESIMSGISFALLATLSLAYFPPP</sequence>
<dbReference type="Proteomes" id="UP001362999">
    <property type="component" value="Unassembled WGS sequence"/>
</dbReference>
<organism evidence="1 2">
    <name type="scientific">Favolaschia claudopus</name>
    <dbReference type="NCBI Taxonomy" id="2862362"/>
    <lineage>
        <taxon>Eukaryota</taxon>
        <taxon>Fungi</taxon>
        <taxon>Dikarya</taxon>
        <taxon>Basidiomycota</taxon>
        <taxon>Agaricomycotina</taxon>
        <taxon>Agaricomycetes</taxon>
        <taxon>Agaricomycetidae</taxon>
        <taxon>Agaricales</taxon>
        <taxon>Marasmiineae</taxon>
        <taxon>Mycenaceae</taxon>
        <taxon>Favolaschia</taxon>
    </lineage>
</organism>
<dbReference type="AlphaFoldDB" id="A0AAV9Z4K3"/>